<dbReference type="InterPro" id="IPR021136">
    <property type="entry name" value="Flagellar_hook_control-like_C"/>
</dbReference>
<gene>
    <name evidence="3" type="ORF">BJ993_002976</name>
</gene>
<dbReference type="Pfam" id="PF02120">
    <property type="entry name" value="Flg_hook"/>
    <property type="match status" value="1"/>
</dbReference>
<feature type="domain" description="Flagellar hook-length control protein-like C-terminal" evidence="2">
    <location>
        <begin position="14"/>
        <end position="80"/>
    </location>
</feature>
<name>A0A7Y9ZLV2_9ACTN</name>
<evidence type="ECO:0000313" key="4">
    <source>
        <dbReference type="Proteomes" id="UP000562045"/>
    </source>
</evidence>
<dbReference type="RefSeq" id="WP_179649626.1">
    <property type="nucleotide sequence ID" value="NZ_JACBZM010000001.1"/>
</dbReference>
<feature type="region of interest" description="Disordered" evidence="1">
    <location>
        <begin position="82"/>
        <end position="160"/>
    </location>
</feature>
<dbReference type="EMBL" id="JACBZM010000001">
    <property type="protein sequence ID" value="NYI45896.1"/>
    <property type="molecule type" value="Genomic_DNA"/>
</dbReference>
<accession>A0A7Y9ZLV2</accession>
<dbReference type="AlphaFoldDB" id="A0A7Y9ZLV2"/>
<feature type="compositionally biased region" description="Basic and acidic residues" evidence="1">
    <location>
        <begin position="115"/>
        <end position="140"/>
    </location>
</feature>
<organism evidence="3 4">
    <name type="scientific">Nocardioides aromaticivorans</name>
    <dbReference type="NCBI Taxonomy" id="200618"/>
    <lineage>
        <taxon>Bacteria</taxon>
        <taxon>Bacillati</taxon>
        <taxon>Actinomycetota</taxon>
        <taxon>Actinomycetes</taxon>
        <taxon>Propionibacteriales</taxon>
        <taxon>Nocardioidaceae</taxon>
        <taxon>Nocardioides</taxon>
    </lineage>
</organism>
<evidence type="ECO:0000313" key="3">
    <source>
        <dbReference type="EMBL" id="NYI45896.1"/>
    </source>
</evidence>
<dbReference type="InterPro" id="IPR038610">
    <property type="entry name" value="FliK-like_C_sf"/>
</dbReference>
<reference evidence="3 4" key="1">
    <citation type="submission" date="2020-07" db="EMBL/GenBank/DDBJ databases">
        <title>Sequencing the genomes of 1000 actinobacteria strains.</title>
        <authorList>
            <person name="Klenk H.-P."/>
        </authorList>
    </citation>
    <scope>NUCLEOTIDE SEQUENCE [LARGE SCALE GENOMIC DNA]</scope>
    <source>
        <strain evidence="3 4">DSM 15131</strain>
    </source>
</reference>
<evidence type="ECO:0000256" key="1">
    <source>
        <dbReference type="SAM" id="MobiDB-lite"/>
    </source>
</evidence>
<evidence type="ECO:0000259" key="2">
    <source>
        <dbReference type="Pfam" id="PF02120"/>
    </source>
</evidence>
<protein>
    <recommendedName>
        <fullName evidence="2">Flagellar hook-length control protein-like C-terminal domain-containing protein</fullName>
    </recommendedName>
</protein>
<dbReference type="Proteomes" id="UP000562045">
    <property type="component" value="Unassembled WGS sequence"/>
</dbReference>
<proteinExistence type="predicted"/>
<dbReference type="Gene3D" id="3.30.750.140">
    <property type="match status" value="1"/>
</dbReference>
<sequence length="160" mass="16988">MSTVTATPPGSAGPANGTHRITLTLQPEQLGEVRVTLVVKDGAVHVRLAGGEGIEGAAVHRALAGEAPELQRLLERTGAEARVTVRDPFAPLLPSTTPSPQAGPDTDARSGAQARQDRQDAQDGRAAREQPREQPRRQEPQRASYPIETTPVAGRLDRTV</sequence>
<comment type="caution">
    <text evidence="3">The sequence shown here is derived from an EMBL/GenBank/DDBJ whole genome shotgun (WGS) entry which is preliminary data.</text>
</comment>